<comment type="caution">
    <text evidence="1">The sequence shown here is derived from an EMBL/GenBank/DDBJ whole genome shotgun (WGS) entry which is preliminary data.</text>
</comment>
<evidence type="ECO:0000313" key="1">
    <source>
        <dbReference type="EMBL" id="KAK3171684.1"/>
    </source>
</evidence>
<sequence>MRVKMGEAMETELKRLKAKCYGDEGESAVERDCQRPVRGLSTGEERLDKSLQKNKNNYVRILLLVDMDPEKDEETISEHSQSSDDARLEIHQPAGKALTALTFPASGSPPMLVLLRTKAVDGSNSHEPDSDDFWAKAEETEYNRQQFTLVNQVPPKFNGLWCLFWNSDEENGPANSRLIGAYGDLFVAKMDALSSKMNGRDIHEHVPEDWEQSKTFAKVLNTFEHYTLDAFDDDCLW</sequence>
<organism evidence="1 2">
    <name type="scientific">Lepraria neglecta</name>
    <dbReference type="NCBI Taxonomy" id="209136"/>
    <lineage>
        <taxon>Eukaryota</taxon>
        <taxon>Fungi</taxon>
        <taxon>Dikarya</taxon>
        <taxon>Ascomycota</taxon>
        <taxon>Pezizomycotina</taxon>
        <taxon>Lecanoromycetes</taxon>
        <taxon>OSLEUM clade</taxon>
        <taxon>Lecanoromycetidae</taxon>
        <taxon>Lecanorales</taxon>
        <taxon>Lecanorineae</taxon>
        <taxon>Stereocaulaceae</taxon>
        <taxon>Lepraria</taxon>
    </lineage>
</organism>
<name>A0AAE0DJ74_9LECA</name>
<protein>
    <submittedName>
        <fullName evidence="1">Uncharacterized protein</fullName>
    </submittedName>
</protein>
<gene>
    <name evidence="1" type="ORF">OEA41_003768</name>
</gene>
<dbReference type="EMBL" id="JASNWA010000008">
    <property type="protein sequence ID" value="KAK3171684.1"/>
    <property type="molecule type" value="Genomic_DNA"/>
</dbReference>
<evidence type="ECO:0000313" key="2">
    <source>
        <dbReference type="Proteomes" id="UP001276659"/>
    </source>
</evidence>
<dbReference type="AlphaFoldDB" id="A0AAE0DJ74"/>
<dbReference type="Proteomes" id="UP001276659">
    <property type="component" value="Unassembled WGS sequence"/>
</dbReference>
<accession>A0AAE0DJ74</accession>
<keyword evidence="2" id="KW-1185">Reference proteome</keyword>
<proteinExistence type="predicted"/>
<reference evidence="1" key="1">
    <citation type="submission" date="2022-11" db="EMBL/GenBank/DDBJ databases">
        <title>Chromosomal genome sequence assembly and mating type (MAT) locus characterization of the leprose asexual lichenized fungus Lepraria neglecta (Nyl.) Erichsen.</title>
        <authorList>
            <person name="Allen J.L."/>
            <person name="Pfeffer B."/>
        </authorList>
    </citation>
    <scope>NUCLEOTIDE SEQUENCE</scope>
    <source>
        <strain evidence="1">Allen 5258</strain>
    </source>
</reference>